<proteinExistence type="predicted"/>
<dbReference type="GO" id="GO:0003700">
    <property type="term" value="F:DNA-binding transcription factor activity"/>
    <property type="evidence" value="ECO:0007669"/>
    <property type="project" value="TreeGrafter"/>
</dbReference>
<dbReference type="InterPro" id="IPR036390">
    <property type="entry name" value="WH_DNA-bd_sf"/>
</dbReference>
<reference evidence="1 2" key="1">
    <citation type="submission" date="2019-08" db="EMBL/GenBank/DDBJ databases">
        <title>Genome sequencing of Paenibacillus faecis DSM 23593(T).</title>
        <authorList>
            <person name="Kook J.-K."/>
            <person name="Park S.-N."/>
            <person name="Lim Y.K."/>
        </authorList>
    </citation>
    <scope>NUCLEOTIDE SEQUENCE [LARGE SCALE GENOMIC DNA]</scope>
    <source>
        <strain evidence="1 2">DSM 23593</strain>
    </source>
</reference>
<dbReference type="InterPro" id="IPR000944">
    <property type="entry name" value="Tscrpt_reg_Rrf2"/>
</dbReference>
<dbReference type="OrthoDB" id="32510at2"/>
<dbReference type="Pfam" id="PF02082">
    <property type="entry name" value="Rrf2"/>
    <property type="match status" value="1"/>
</dbReference>
<dbReference type="PROSITE" id="PS51197">
    <property type="entry name" value="HTH_RRF2_2"/>
    <property type="match status" value="1"/>
</dbReference>
<gene>
    <name evidence="1" type="ORF">FRY98_03670</name>
</gene>
<dbReference type="RefSeq" id="WP_148450379.1">
    <property type="nucleotide sequence ID" value="NZ_VSDO01000001.1"/>
</dbReference>
<name>A0A5D0D264_9BACL</name>
<dbReference type="PANTHER" id="PTHR33221">
    <property type="entry name" value="WINGED HELIX-TURN-HELIX TRANSCRIPTIONAL REGULATOR, RRF2 FAMILY"/>
    <property type="match status" value="1"/>
</dbReference>
<evidence type="ECO:0000313" key="1">
    <source>
        <dbReference type="EMBL" id="TYA14785.1"/>
    </source>
</evidence>
<dbReference type="AlphaFoldDB" id="A0A5D0D264"/>
<dbReference type="Gene3D" id="1.10.10.10">
    <property type="entry name" value="Winged helix-like DNA-binding domain superfamily/Winged helix DNA-binding domain"/>
    <property type="match status" value="1"/>
</dbReference>
<dbReference type="EMBL" id="VSDO01000001">
    <property type="protein sequence ID" value="TYA14785.1"/>
    <property type="molecule type" value="Genomic_DNA"/>
</dbReference>
<accession>A0A5D0D264</accession>
<protein>
    <submittedName>
        <fullName evidence="1">Rrf2 family transcriptional regulator</fullName>
    </submittedName>
</protein>
<comment type="caution">
    <text evidence="1">The sequence shown here is derived from an EMBL/GenBank/DDBJ whole genome shotgun (WGS) entry which is preliminary data.</text>
</comment>
<dbReference type="SUPFAM" id="SSF46785">
    <property type="entry name" value="Winged helix' DNA-binding domain"/>
    <property type="match status" value="1"/>
</dbReference>
<dbReference type="Proteomes" id="UP000325218">
    <property type="component" value="Unassembled WGS sequence"/>
</dbReference>
<dbReference type="PANTHER" id="PTHR33221:SF15">
    <property type="entry name" value="HTH-TYPE TRANSCRIPTIONAL REGULATOR YWGB-RELATED"/>
    <property type="match status" value="1"/>
</dbReference>
<keyword evidence="2" id="KW-1185">Reference proteome</keyword>
<evidence type="ECO:0000313" key="2">
    <source>
        <dbReference type="Proteomes" id="UP000325218"/>
    </source>
</evidence>
<dbReference type="InterPro" id="IPR036388">
    <property type="entry name" value="WH-like_DNA-bd_sf"/>
</dbReference>
<dbReference type="GO" id="GO:0005829">
    <property type="term" value="C:cytosol"/>
    <property type="evidence" value="ECO:0007669"/>
    <property type="project" value="TreeGrafter"/>
</dbReference>
<sequence>MCAQLGTHRFHVTLGVLLLLAKHVGTLSSSETAKNLHVHAAYLRKIISGLLKLGLVEAKEGRDGVYKLKLPASHISLADVYEAVRNEKKSKKKSKNEMDNGWFSLEQVKTEIDRCTITCLKKYRISDVMIGCCTK</sequence>
<organism evidence="1 2">
    <name type="scientific">Paenibacillus faecis</name>
    <dbReference type="NCBI Taxonomy" id="862114"/>
    <lineage>
        <taxon>Bacteria</taxon>
        <taxon>Bacillati</taxon>
        <taxon>Bacillota</taxon>
        <taxon>Bacilli</taxon>
        <taxon>Bacillales</taxon>
        <taxon>Paenibacillaceae</taxon>
        <taxon>Paenibacillus</taxon>
    </lineage>
</organism>